<dbReference type="GO" id="GO:0097272">
    <property type="term" value="P:ammonium homeostasis"/>
    <property type="evidence" value="ECO:0007669"/>
    <property type="project" value="TreeGrafter"/>
</dbReference>
<dbReference type="GO" id="GO:0008519">
    <property type="term" value="F:ammonium channel activity"/>
    <property type="evidence" value="ECO:0007669"/>
    <property type="project" value="InterPro"/>
</dbReference>
<feature type="transmembrane region" description="Helical" evidence="9">
    <location>
        <begin position="120"/>
        <end position="139"/>
    </location>
</feature>
<proteinExistence type="inferred from homology"/>
<feature type="domain" description="Ammonium transporter AmtB-like" evidence="10">
    <location>
        <begin position="1"/>
        <end position="298"/>
    </location>
</feature>
<feature type="transmembrane region" description="Helical" evidence="9">
    <location>
        <begin position="151"/>
        <end position="170"/>
    </location>
</feature>
<protein>
    <recommendedName>
        <fullName evidence="10">Ammonium transporter AmtB-like domain-containing protein</fullName>
    </recommendedName>
</protein>
<dbReference type="PRINTS" id="PR00342">
    <property type="entry name" value="RHESUSRHD"/>
</dbReference>
<dbReference type="AlphaFoldDB" id="A0AAD9PEP6"/>
<evidence type="ECO:0000256" key="2">
    <source>
        <dbReference type="ARBA" id="ARBA00005887"/>
    </source>
</evidence>
<keyword evidence="6 9" id="KW-1133">Transmembrane helix</keyword>
<sequence>MAERVKLHAYSVFSFLNTIVYCFPAHWVFSSDGWLHRLGMVDVAGGGPVHLLGAVTGLVATVMLRPRLGRYDGNSEQTRMACPTNALLGMFMLWWGWLGFNCGSTLGVSKYRWKLAARSAVSTTNSTTGGGLVALLVSYLTKHGKIDVSMFINGVLGSLVAITPFCALATPWQGLGLGAVGGLVSIAGVELLEKLKIDDPVGCVGVHGFSAVWGLIAAGLFTRDDDTLSTLGFVPSGGGLLYTGNFQLLGVQLLGIVVISAWTASMTFVFLKVIDLTIGLRVSPEHERLGADAVMHGLLDTEDGLLPSAFGSRRKSCALHHEKTLWEHPLEQCSDAAYDNTELTPPPKTESFRRGSFLRNTLSHVVRRRESTCGTMPSYWSPGLRAQAGSRGRTQRNADFVSQSTEIGRFSSLRVNGLRQTQDVTLYL</sequence>
<dbReference type="InterPro" id="IPR024041">
    <property type="entry name" value="NH4_transpt_AmtB-like_dom"/>
</dbReference>
<accession>A0AAD9PEP6</accession>
<dbReference type="EMBL" id="JAODUO010000013">
    <property type="protein sequence ID" value="KAK2193439.1"/>
    <property type="molecule type" value="Genomic_DNA"/>
</dbReference>
<keyword evidence="5 9" id="KW-0812">Transmembrane</keyword>
<organism evidence="11 12">
    <name type="scientific">Ridgeia piscesae</name>
    <name type="common">Tubeworm</name>
    <dbReference type="NCBI Taxonomy" id="27915"/>
    <lineage>
        <taxon>Eukaryota</taxon>
        <taxon>Metazoa</taxon>
        <taxon>Spiralia</taxon>
        <taxon>Lophotrochozoa</taxon>
        <taxon>Annelida</taxon>
        <taxon>Polychaeta</taxon>
        <taxon>Sedentaria</taxon>
        <taxon>Canalipalpata</taxon>
        <taxon>Sabellida</taxon>
        <taxon>Siboglinidae</taxon>
        <taxon>Ridgeia</taxon>
    </lineage>
</organism>
<reference evidence="11" key="1">
    <citation type="journal article" date="2023" name="Mol. Biol. Evol.">
        <title>Third-Generation Sequencing Reveals the Adaptive Role of the Epigenome in Three Deep-Sea Polychaetes.</title>
        <authorList>
            <person name="Perez M."/>
            <person name="Aroh O."/>
            <person name="Sun Y."/>
            <person name="Lan Y."/>
            <person name="Juniper S.K."/>
            <person name="Young C.R."/>
            <person name="Angers B."/>
            <person name="Qian P.Y."/>
        </authorList>
    </citation>
    <scope>NUCLEOTIDE SEQUENCE</scope>
    <source>
        <strain evidence="11">R07B-5</strain>
    </source>
</reference>
<dbReference type="PANTHER" id="PTHR11730:SF58">
    <property type="entry name" value="AMMONIUM TRANSPORTER"/>
    <property type="match status" value="1"/>
</dbReference>
<dbReference type="Pfam" id="PF00909">
    <property type="entry name" value="Ammonium_transp"/>
    <property type="match status" value="1"/>
</dbReference>
<evidence type="ECO:0000256" key="7">
    <source>
        <dbReference type="ARBA" id="ARBA00023136"/>
    </source>
</evidence>
<comment type="similarity">
    <text evidence="2">Belongs to the ammonia transporter channel (TC 1.A.11.2) family.</text>
</comment>
<feature type="transmembrane region" description="Helical" evidence="9">
    <location>
        <begin position="80"/>
        <end position="100"/>
    </location>
</feature>
<feature type="transmembrane region" description="Helical" evidence="9">
    <location>
        <begin position="49"/>
        <end position="68"/>
    </location>
</feature>
<evidence type="ECO:0000313" key="12">
    <source>
        <dbReference type="Proteomes" id="UP001209878"/>
    </source>
</evidence>
<evidence type="ECO:0000256" key="8">
    <source>
        <dbReference type="ARBA" id="ARBA00023177"/>
    </source>
</evidence>
<feature type="transmembrane region" description="Helical" evidence="9">
    <location>
        <begin position="204"/>
        <end position="222"/>
    </location>
</feature>
<evidence type="ECO:0000313" key="11">
    <source>
        <dbReference type="EMBL" id="KAK2193439.1"/>
    </source>
</evidence>
<dbReference type="SUPFAM" id="SSF111352">
    <property type="entry name" value="Ammonium transporter"/>
    <property type="match status" value="1"/>
</dbReference>
<feature type="transmembrane region" description="Helical" evidence="9">
    <location>
        <begin position="176"/>
        <end position="192"/>
    </location>
</feature>
<dbReference type="Gene3D" id="1.10.3430.10">
    <property type="entry name" value="Ammonium transporter AmtB like domains"/>
    <property type="match status" value="1"/>
</dbReference>
<keyword evidence="8" id="KW-0924">Ammonia transport</keyword>
<comment type="similarity">
    <text evidence="3">Belongs to the ammonium transporter (TC 2.A.49) family. Rh subfamily.</text>
</comment>
<evidence type="ECO:0000259" key="10">
    <source>
        <dbReference type="Pfam" id="PF00909"/>
    </source>
</evidence>
<keyword evidence="12" id="KW-1185">Reference proteome</keyword>
<dbReference type="InterPro" id="IPR029020">
    <property type="entry name" value="Ammonium/urea_transptr"/>
</dbReference>
<feature type="transmembrane region" description="Helical" evidence="9">
    <location>
        <begin position="249"/>
        <end position="271"/>
    </location>
</feature>
<evidence type="ECO:0000256" key="3">
    <source>
        <dbReference type="ARBA" id="ARBA00011036"/>
    </source>
</evidence>
<evidence type="ECO:0000256" key="6">
    <source>
        <dbReference type="ARBA" id="ARBA00022989"/>
    </source>
</evidence>
<evidence type="ECO:0000256" key="9">
    <source>
        <dbReference type="SAM" id="Phobius"/>
    </source>
</evidence>
<keyword evidence="4" id="KW-0813">Transport</keyword>
<dbReference type="GO" id="GO:0005886">
    <property type="term" value="C:plasma membrane"/>
    <property type="evidence" value="ECO:0007669"/>
    <property type="project" value="InterPro"/>
</dbReference>
<dbReference type="PANTHER" id="PTHR11730">
    <property type="entry name" value="AMMONIUM TRANSPORTER"/>
    <property type="match status" value="1"/>
</dbReference>
<evidence type="ECO:0000256" key="4">
    <source>
        <dbReference type="ARBA" id="ARBA00022448"/>
    </source>
</evidence>
<evidence type="ECO:0000256" key="5">
    <source>
        <dbReference type="ARBA" id="ARBA00022692"/>
    </source>
</evidence>
<comment type="caution">
    <text evidence="11">The sequence shown here is derived from an EMBL/GenBank/DDBJ whole genome shotgun (WGS) entry which is preliminary data.</text>
</comment>
<keyword evidence="7 9" id="KW-0472">Membrane</keyword>
<feature type="transmembrane region" description="Helical" evidence="9">
    <location>
        <begin position="7"/>
        <end position="29"/>
    </location>
</feature>
<comment type="subcellular location">
    <subcellularLocation>
        <location evidence="1">Membrane</location>
        <topology evidence="1">Multi-pass membrane protein</topology>
    </subcellularLocation>
</comment>
<dbReference type="InterPro" id="IPR002229">
    <property type="entry name" value="RhesusRHD"/>
</dbReference>
<dbReference type="FunFam" id="1.10.3430.10:FF:000008">
    <property type="entry name" value="Ammonium transporter"/>
    <property type="match status" value="1"/>
</dbReference>
<gene>
    <name evidence="11" type="ORF">NP493_13g13017</name>
</gene>
<name>A0AAD9PEP6_RIDPI</name>
<dbReference type="Proteomes" id="UP001209878">
    <property type="component" value="Unassembled WGS sequence"/>
</dbReference>
<evidence type="ECO:0000256" key="1">
    <source>
        <dbReference type="ARBA" id="ARBA00004141"/>
    </source>
</evidence>